<dbReference type="Proteomes" id="UP001153148">
    <property type="component" value="Unassembled WGS sequence"/>
</dbReference>
<accession>A0ABN7NWD7</accession>
<reference evidence="4" key="1">
    <citation type="submission" date="2021-03" db="EMBL/GenBank/DDBJ databases">
        <authorList>
            <person name="Tran Van P."/>
        </authorList>
    </citation>
    <scope>NUCLEOTIDE SEQUENCE</scope>
</reference>
<evidence type="ECO:0000313" key="5">
    <source>
        <dbReference type="Proteomes" id="UP001153148"/>
    </source>
</evidence>
<feature type="compositionally biased region" description="Acidic residues" evidence="2">
    <location>
        <begin position="120"/>
        <end position="132"/>
    </location>
</feature>
<keyword evidence="3" id="KW-1133">Transmembrane helix</keyword>
<organism evidence="4 5">
    <name type="scientific">Timema podura</name>
    <name type="common">Walking stick</name>
    <dbReference type="NCBI Taxonomy" id="61482"/>
    <lineage>
        <taxon>Eukaryota</taxon>
        <taxon>Metazoa</taxon>
        <taxon>Ecdysozoa</taxon>
        <taxon>Arthropoda</taxon>
        <taxon>Hexapoda</taxon>
        <taxon>Insecta</taxon>
        <taxon>Pterygota</taxon>
        <taxon>Neoptera</taxon>
        <taxon>Polyneoptera</taxon>
        <taxon>Phasmatodea</taxon>
        <taxon>Timematodea</taxon>
        <taxon>Timematoidea</taxon>
        <taxon>Timematidae</taxon>
        <taxon>Timema</taxon>
    </lineage>
</organism>
<sequence>MRPNPMKSTIVILTIGIACIVSMSCYTGLLIYATFADCDPVSARVSSPLLRFSTIVILTIGIACIVSMSCYTGLLIYATFADCDPVSARSFGCNATLTGCSQLQQRSRTPREGKKSVPEDFTDESVSESEEEYEVTKGKLNVSRRMEAMHDFIDGLFQDKRGSAGVTGKLKREVDRLLLVIANQERHLKQLEYESEKLKEDKKGQEK</sequence>
<comment type="caution">
    <text evidence="4">The sequence shown here is derived from an EMBL/GenBank/DDBJ whole genome shotgun (WGS) entry which is preliminary data.</text>
</comment>
<feature type="region of interest" description="Disordered" evidence="2">
    <location>
        <begin position="107"/>
        <end position="132"/>
    </location>
</feature>
<evidence type="ECO:0000313" key="4">
    <source>
        <dbReference type="EMBL" id="CAG2057860.1"/>
    </source>
</evidence>
<name>A0ABN7NWD7_TIMPD</name>
<keyword evidence="3" id="KW-0812">Transmembrane</keyword>
<keyword evidence="3" id="KW-0472">Membrane</keyword>
<protein>
    <submittedName>
        <fullName evidence="4">Uncharacterized protein</fullName>
    </submittedName>
</protein>
<keyword evidence="1" id="KW-0175">Coiled coil</keyword>
<dbReference type="PROSITE" id="PS51257">
    <property type="entry name" value="PROKAR_LIPOPROTEIN"/>
    <property type="match status" value="1"/>
</dbReference>
<feature type="transmembrane region" description="Helical" evidence="3">
    <location>
        <begin position="55"/>
        <end position="80"/>
    </location>
</feature>
<evidence type="ECO:0000256" key="2">
    <source>
        <dbReference type="SAM" id="MobiDB-lite"/>
    </source>
</evidence>
<proteinExistence type="predicted"/>
<gene>
    <name evidence="4" type="ORF">TPAB3V08_LOCUS4835</name>
</gene>
<feature type="compositionally biased region" description="Basic and acidic residues" evidence="2">
    <location>
        <begin position="109"/>
        <end position="118"/>
    </location>
</feature>
<keyword evidence="5" id="KW-1185">Reference proteome</keyword>
<feature type="transmembrane region" description="Helical" evidence="3">
    <location>
        <begin position="12"/>
        <end position="35"/>
    </location>
</feature>
<evidence type="ECO:0000256" key="1">
    <source>
        <dbReference type="SAM" id="Coils"/>
    </source>
</evidence>
<evidence type="ECO:0000256" key="3">
    <source>
        <dbReference type="SAM" id="Phobius"/>
    </source>
</evidence>
<dbReference type="EMBL" id="CAJPIN010006172">
    <property type="protein sequence ID" value="CAG2057860.1"/>
    <property type="molecule type" value="Genomic_DNA"/>
</dbReference>
<feature type="coiled-coil region" evidence="1">
    <location>
        <begin position="174"/>
        <end position="201"/>
    </location>
</feature>